<dbReference type="EMBL" id="JAWZZT010000027">
    <property type="protein sequence ID" value="MDX7017315.1"/>
    <property type="molecule type" value="Genomic_DNA"/>
</dbReference>
<dbReference type="EMBL" id="CP055904">
    <property type="protein sequence ID" value="QMR41797.1"/>
    <property type="molecule type" value="Genomic_DNA"/>
</dbReference>
<evidence type="ECO:0000313" key="2">
    <source>
        <dbReference type="EMBL" id="MEA8797778.1"/>
    </source>
</evidence>
<reference evidence="2" key="3">
    <citation type="journal article" date="2023" name="J. Hosp. Infect.">
        <title>Cross-contamination of carbapenem-resistant Gram-negative bacteria between patients and hospital environment in the first year of a newly built surgical ward.</title>
        <authorList>
            <person name="Boutin S."/>
            <person name="Scherrer M."/>
            <person name="Spath I."/>
            <person name="Kocer K."/>
            <person name="Heeg K."/>
            <person name="Nurjadi D."/>
        </authorList>
    </citation>
    <scope>NUCLEOTIDE SEQUENCE</scope>
    <source>
        <strain evidence="2">KE10384</strain>
    </source>
</reference>
<accession>A0AAJ5J856</accession>
<dbReference type="Pfam" id="PF23641">
    <property type="entry name" value="YmcF-like"/>
    <property type="match status" value="1"/>
</dbReference>
<dbReference type="Proteomes" id="UP001303386">
    <property type="component" value="Unassembled WGS sequence"/>
</dbReference>
<organism evidence="1 5">
    <name type="scientific">Klebsiella aerogenes</name>
    <name type="common">Enterobacter aerogenes</name>
    <dbReference type="NCBI Taxonomy" id="548"/>
    <lineage>
        <taxon>Bacteria</taxon>
        <taxon>Pseudomonadati</taxon>
        <taxon>Pseudomonadota</taxon>
        <taxon>Gammaproteobacteria</taxon>
        <taxon>Enterobacterales</taxon>
        <taxon>Enterobacteriaceae</taxon>
        <taxon>Klebsiella/Raoultella group</taxon>
        <taxon>Klebsiella</taxon>
    </lineage>
</organism>
<reference evidence="1" key="4">
    <citation type="submission" date="2023-11" db="EMBL/GenBank/DDBJ databases">
        <title>Detection of rare carbapenemases in Enterobacterales - comparison of two colorimetric and two CIM-based carbapenemase assays.</title>
        <authorList>
            <person name="Schaffarczyk L."/>
            <person name="Noster J."/>
            <person name="Stelzer Y."/>
            <person name="Sattler J."/>
            <person name="Gatermann S."/>
            <person name="Hamprecht A."/>
        </authorList>
    </citation>
    <scope>NUCLEOTIDE SEQUENCE</scope>
    <source>
        <strain evidence="1">CIM-Cont-037</strain>
    </source>
</reference>
<evidence type="ECO:0000313" key="5">
    <source>
        <dbReference type="Proteomes" id="UP001279012"/>
    </source>
</evidence>
<reference evidence="4" key="1">
    <citation type="submission" date="2020-06" db="EMBL/GenBank/DDBJ databases">
        <title>REHAB project genomes.</title>
        <authorList>
            <person name="Shaw L.P."/>
        </authorList>
    </citation>
    <scope>NUCLEOTIDE SEQUENCE [LARGE SCALE GENOMIC DNA]</scope>
    <source>
        <strain evidence="4">RHBSTW-00938</strain>
    </source>
</reference>
<evidence type="ECO:0000313" key="1">
    <source>
        <dbReference type="EMBL" id="MDX7017315.1"/>
    </source>
</evidence>
<proteinExistence type="predicted"/>
<dbReference type="Proteomes" id="UP001279012">
    <property type="component" value="Unassembled WGS sequence"/>
</dbReference>
<dbReference type="Proteomes" id="UP000514462">
    <property type="component" value="Chromosome"/>
</dbReference>
<dbReference type="EMBL" id="JARELW010000001">
    <property type="protein sequence ID" value="MEA8797778.1"/>
    <property type="molecule type" value="Genomic_DNA"/>
</dbReference>
<dbReference type="GeneID" id="93312523"/>
<name>A0AAJ5J856_KLEAE</name>
<dbReference type="RefSeq" id="WP_041165555.1">
    <property type="nucleotide sequence ID" value="NZ_AP022108.1"/>
</dbReference>
<gene>
    <name evidence="3" type="ORF">HV331_20950</name>
    <name evidence="2" type="ORF">PZT46_00695</name>
    <name evidence="1" type="ORF">SJ059_22980</name>
</gene>
<protein>
    <submittedName>
        <fullName evidence="1">Cold-shock protein</fullName>
    </submittedName>
</protein>
<reference evidence="3" key="2">
    <citation type="journal article" date="2021" name="Microb. Genom.">
        <title>A genomic epidemiological study shows that prevalence of antimicrobial resistance in Enterobacterales is associated with the livestock host, as well as antimicrobial usage.</title>
        <authorList>
            <person name="AbuOun M."/>
            <person name="Jones H."/>
            <person name="Stubberfield E."/>
            <person name="Gilson D."/>
            <person name="Shaw L.P."/>
            <person name="Hubbard A.T.M."/>
            <person name="Chau K.K."/>
            <person name="Sebra R."/>
            <person name="Peto T.E.A."/>
            <person name="Crook D.W."/>
            <person name="Read D.S."/>
            <person name="Gweon H.S."/>
            <person name="Walker A.S."/>
            <person name="Stoesser N."/>
            <person name="Smith R.P."/>
            <person name="Anjum M.F."/>
            <person name="On Behalf Of The Rehab Consortium."/>
        </authorList>
    </citation>
    <scope>NUCLEOTIDE SEQUENCE</scope>
    <source>
        <strain evidence="3">RHBSTW-00938</strain>
    </source>
</reference>
<dbReference type="InterPro" id="IPR056946">
    <property type="entry name" value="YmcF-like"/>
</dbReference>
<sequence length="71" mass="7943">MINNIHFRCPCCHGSQYRTSHFDVSEKNPFGAKCIFCKSDMVTFDNIESIDVYQPVMSQLAGSKMFASAAS</sequence>
<evidence type="ECO:0000313" key="4">
    <source>
        <dbReference type="Proteomes" id="UP000514462"/>
    </source>
</evidence>
<evidence type="ECO:0000313" key="3">
    <source>
        <dbReference type="EMBL" id="QMR41797.1"/>
    </source>
</evidence>
<dbReference type="AlphaFoldDB" id="A0AAJ5J856"/>